<feature type="region of interest" description="Disordered" evidence="1">
    <location>
        <begin position="1"/>
        <end position="116"/>
    </location>
</feature>
<feature type="compositionally biased region" description="Pro residues" evidence="1">
    <location>
        <begin position="17"/>
        <end position="33"/>
    </location>
</feature>
<reference evidence="2" key="2">
    <citation type="submission" date="2019-07" db="EMBL/GenBank/DDBJ databases">
        <authorList>
            <person name="Seetharam A."/>
            <person name="Woodhouse M."/>
            <person name="Cannon E."/>
        </authorList>
    </citation>
    <scope>NUCLEOTIDE SEQUENCE [LARGE SCALE GENOMIC DNA]</scope>
    <source>
        <strain evidence="2">cv. B73</strain>
    </source>
</reference>
<reference evidence="2" key="3">
    <citation type="submission" date="2021-05" db="UniProtKB">
        <authorList>
            <consortium name="EnsemblPlants"/>
        </authorList>
    </citation>
    <scope>IDENTIFICATION</scope>
    <source>
        <strain evidence="2">cv. B73</strain>
    </source>
</reference>
<dbReference type="InParanoid" id="A0A804RF09"/>
<feature type="compositionally biased region" description="Basic residues" evidence="1">
    <location>
        <begin position="102"/>
        <end position="116"/>
    </location>
</feature>
<sequence>MSSPAAVLVSNGAISPHAPPSSTPLRAPTPLPLEPSSGRHPTSAASPNLPRSFPDTHDQDEDLALTALIRGADPISGGGGPSLDVVHVGTYTPPVFGESGKGRRRCQPRSGRAWKR</sequence>
<protein>
    <submittedName>
        <fullName evidence="2">Uncharacterized protein</fullName>
    </submittedName>
</protein>
<reference evidence="3" key="1">
    <citation type="journal article" date="2009" name="Science">
        <title>The B73 maize genome: complexity, diversity, and dynamics.</title>
        <authorList>
            <person name="Schnable P.S."/>
            <person name="Ware D."/>
            <person name="Fulton R.S."/>
            <person name="Stein J.C."/>
            <person name="Wei F."/>
            <person name="Pasternak S."/>
            <person name="Liang C."/>
            <person name="Zhang J."/>
            <person name="Fulton L."/>
            <person name="Graves T.A."/>
            <person name="Minx P."/>
            <person name="Reily A.D."/>
            <person name="Courtney L."/>
            <person name="Kruchowski S.S."/>
            <person name="Tomlinson C."/>
            <person name="Strong C."/>
            <person name="Delehaunty K."/>
            <person name="Fronick C."/>
            <person name="Courtney B."/>
            <person name="Rock S.M."/>
            <person name="Belter E."/>
            <person name="Du F."/>
            <person name="Kim K."/>
            <person name="Abbott R.M."/>
            <person name="Cotton M."/>
            <person name="Levy A."/>
            <person name="Marchetto P."/>
            <person name="Ochoa K."/>
            <person name="Jackson S.M."/>
            <person name="Gillam B."/>
            <person name="Chen W."/>
            <person name="Yan L."/>
            <person name="Higginbotham J."/>
            <person name="Cardenas M."/>
            <person name="Waligorski J."/>
            <person name="Applebaum E."/>
            <person name="Phelps L."/>
            <person name="Falcone J."/>
            <person name="Kanchi K."/>
            <person name="Thane T."/>
            <person name="Scimone A."/>
            <person name="Thane N."/>
            <person name="Henke J."/>
            <person name="Wang T."/>
            <person name="Ruppert J."/>
            <person name="Shah N."/>
            <person name="Rotter K."/>
            <person name="Hodges J."/>
            <person name="Ingenthron E."/>
            <person name="Cordes M."/>
            <person name="Kohlberg S."/>
            <person name="Sgro J."/>
            <person name="Delgado B."/>
            <person name="Mead K."/>
            <person name="Chinwalla A."/>
            <person name="Leonard S."/>
            <person name="Crouse K."/>
            <person name="Collura K."/>
            <person name="Kudrna D."/>
            <person name="Currie J."/>
            <person name="He R."/>
            <person name="Angelova A."/>
            <person name="Rajasekar S."/>
            <person name="Mueller T."/>
            <person name="Lomeli R."/>
            <person name="Scara G."/>
            <person name="Ko A."/>
            <person name="Delaney K."/>
            <person name="Wissotski M."/>
            <person name="Lopez G."/>
            <person name="Campos D."/>
            <person name="Braidotti M."/>
            <person name="Ashley E."/>
            <person name="Golser W."/>
            <person name="Kim H."/>
            <person name="Lee S."/>
            <person name="Lin J."/>
            <person name="Dujmic Z."/>
            <person name="Kim W."/>
            <person name="Talag J."/>
            <person name="Zuccolo A."/>
            <person name="Fan C."/>
            <person name="Sebastian A."/>
            <person name="Kramer M."/>
            <person name="Spiegel L."/>
            <person name="Nascimento L."/>
            <person name="Zutavern T."/>
            <person name="Miller B."/>
            <person name="Ambroise C."/>
            <person name="Muller S."/>
            <person name="Spooner W."/>
            <person name="Narechania A."/>
            <person name="Ren L."/>
            <person name="Wei S."/>
            <person name="Kumari S."/>
            <person name="Faga B."/>
            <person name="Levy M.J."/>
            <person name="McMahan L."/>
            <person name="Van Buren P."/>
            <person name="Vaughn M.W."/>
            <person name="Ying K."/>
            <person name="Yeh C.-T."/>
            <person name="Emrich S.J."/>
            <person name="Jia Y."/>
            <person name="Kalyanaraman A."/>
            <person name="Hsia A.-P."/>
            <person name="Barbazuk W.B."/>
            <person name="Baucom R.S."/>
            <person name="Brutnell T.P."/>
            <person name="Carpita N.C."/>
            <person name="Chaparro C."/>
            <person name="Chia J.-M."/>
            <person name="Deragon J.-M."/>
            <person name="Estill J.C."/>
            <person name="Fu Y."/>
            <person name="Jeddeloh J.A."/>
            <person name="Han Y."/>
            <person name="Lee H."/>
            <person name="Li P."/>
            <person name="Lisch D.R."/>
            <person name="Liu S."/>
            <person name="Liu Z."/>
            <person name="Nagel D.H."/>
            <person name="McCann M.C."/>
            <person name="SanMiguel P."/>
            <person name="Myers A.M."/>
            <person name="Nettleton D."/>
            <person name="Nguyen J."/>
            <person name="Penning B.W."/>
            <person name="Ponnala L."/>
            <person name="Schneider K.L."/>
            <person name="Schwartz D.C."/>
            <person name="Sharma A."/>
            <person name="Soderlund C."/>
            <person name="Springer N.M."/>
            <person name="Sun Q."/>
            <person name="Wang H."/>
            <person name="Waterman M."/>
            <person name="Westerman R."/>
            <person name="Wolfgruber T.K."/>
            <person name="Yang L."/>
            <person name="Yu Y."/>
            <person name="Zhang L."/>
            <person name="Zhou S."/>
            <person name="Zhu Q."/>
            <person name="Bennetzen J.L."/>
            <person name="Dawe R.K."/>
            <person name="Jiang J."/>
            <person name="Jiang N."/>
            <person name="Presting G.G."/>
            <person name="Wessler S.R."/>
            <person name="Aluru S."/>
            <person name="Martienssen R.A."/>
            <person name="Clifton S.W."/>
            <person name="McCombie W.R."/>
            <person name="Wing R.A."/>
            <person name="Wilson R.K."/>
        </authorList>
    </citation>
    <scope>NUCLEOTIDE SEQUENCE [LARGE SCALE GENOMIC DNA]</scope>
    <source>
        <strain evidence="3">cv. B73</strain>
    </source>
</reference>
<proteinExistence type="predicted"/>
<keyword evidence="3" id="KW-1185">Reference proteome</keyword>
<evidence type="ECO:0000313" key="3">
    <source>
        <dbReference type="Proteomes" id="UP000007305"/>
    </source>
</evidence>
<evidence type="ECO:0000313" key="2">
    <source>
        <dbReference type="EnsemblPlants" id="Zm00001eb407950_P001"/>
    </source>
</evidence>
<dbReference type="EnsemblPlants" id="Zm00001eb407950_T001">
    <property type="protein sequence ID" value="Zm00001eb407950_P001"/>
    <property type="gene ID" value="Zm00001eb407950"/>
</dbReference>
<dbReference type="Gramene" id="Zm00001eb407950_T001">
    <property type="protein sequence ID" value="Zm00001eb407950_P001"/>
    <property type="gene ID" value="Zm00001eb407950"/>
</dbReference>
<evidence type="ECO:0000256" key="1">
    <source>
        <dbReference type="SAM" id="MobiDB-lite"/>
    </source>
</evidence>
<dbReference type="AlphaFoldDB" id="A0A804RF09"/>
<organism evidence="2 3">
    <name type="scientific">Zea mays</name>
    <name type="common">Maize</name>
    <dbReference type="NCBI Taxonomy" id="4577"/>
    <lineage>
        <taxon>Eukaryota</taxon>
        <taxon>Viridiplantae</taxon>
        <taxon>Streptophyta</taxon>
        <taxon>Embryophyta</taxon>
        <taxon>Tracheophyta</taxon>
        <taxon>Spermatophyta</taxon>
        <taxon>Magnoliopsida</taxon>
        <taxon>Liliopsida</taxon>
        <taxon>Poales</taxon>
        <taxon>Poaceae</taxon>
        <taxon>PACMAD clade</taxon>
        <taxon>Panicoideae</taxon>
        <taxon>Andropogonodae</taxon>
        <taxon>Andropogoneae</taxon>
        <taxon>Tripsacinae</taxon>
        <taxon>Zea</taxon>
    </lineage>
</organism>
<dbReference type="Proteomes" id="UP000007305">
    <property type="component" value="Chromosome 10"/>
</dbReference>
<name>A0A804RF09_MAIZE</name>
<accession>A0A804RF09</accession>